<accession>A0A5N3PIX7</accession>
<comment type="caution">
    <text evidence="1">The sequence shown here is derived from an EMBL/GenBank/DDBJ whole genome shotgun (WGS) entry which is preliminary data.</text>
</comment>
<sequence>MDQTAHPDQQESLDHHKVVSPEDWLAARKALLAREKMHTRAGDELSRQRRALPWVKVDENYIFDTPEGKKTLGELFDGRSQLVVYHFMFGPGWEEGCPSCSFVADHMGGANLHLAHHDVTLLAVSRAPLAELLPFKQRMGWTFNWVSSFGNDFNYDYHVSATQDEMATGKTYYNYQMSDGAPAGELPGLSVFYKNAAGEIFHTYSTYGRGLDILLGTHNFLDFTPKGRNEGEIMDWVRHHDRYEDETRAEKTDLSQMPVGSCCG</sequence>
<proteinExistence type="predicted"/>
<organism evidence="1 2">
    <name type="scientific">Microvirga brassicacearum</name>
    <dbReference type="NCBI Taxonomy" id="2580413"/>
    <lineage>
        <taxon>Bacteria</taxon>
        <taxon>Pseudomonadati</taxon>
        <taxon>Pseudomonadota</taxon>
        <taxon>Alphaproteobacteria</taxon>
        <taxon>Hyphomicrobiales</taxon>
        <taxon>Methylobacteriaceae</taxon>
        <taxon>Microvirga</taxon>
    </lineage>
</organism>
<dbReference type="Pfam" id="PF05988">
    <property type="entry name" value="DUF899"/>
    <property type="match status" value="1"/>
</dbReference>
<protein>
    <submittedName>
        <fullName evidence="1">DUF899 domain-containing protein</fullName>
    </submittedName>
</protein>
<gene>
    <name evidence="1" type="ORF">FEZ63_00015</name>
</gene>
<dbReference type="InterPro" id="IPR036249">
    <property type="entry name" value="Thioredoxin-like_sf"/>
</dbReference>
<evidence type="ECO:0000313" key="2">
    <source>
        <dbReference type="Proteomes" id="UP000325684"/>
    </source>
</evidence>
<dbReference type="InterPro" id="IPR010296">
    <property type="entry name" value="DUF899_thioredox"/>
</dbReference>
<keyword evidence="2" id="KW-1185">Reference proteome</keyword>
<dbReference type="OrthoDB" id="7331188at2"/>
<reference evidence="1 2" key="1">
    <citation type="journal article" date="2019" name="Microorganisms">
        <title>Genome Insights into the Novel Species Microvirga brassicacearum, a Rapeseed Endophyte with Biotechnological Potential.</title>
        <authorList>
            <person name="Jimenez-Gomez A."/>
            <person name="Saati-Santamaria Z."/>
            <person name="Igual J.M."/>
            <person name="Rivas R."/>
            <person name="Mateos P.F."/>
            <person name="Garcia-Fraile P."/>
        </authorList>
    </citation>
    <scope>NUCLEOTIDE SEQUENCE [LARGE SCALE GENOMIC DNA]</scope>
    <source>
        <strain evidence="1 2">CDVBN77</strain>
    </source>
</reference>
<evidence type="ECO:0000313" key="1">
    <source>
        <dbReference type="EMBL" id="KAB0269696.1"/>
    </source>
</evidence>
<dbReference type="Proteomes" id="UP000325684">
    <property type="component" value="Unassembled WGS sequence"/>
</dbReference>
<name>A0A5N3PIX7_9HYPH</name>
<dbReference type="AlphaFoldDB" id="A0A5N3PIX7"/>
<dbReference type="EMBL" id="VCMV01000001">
    <property type="protein sequence ID" value="KAB0269696.1"/>
    <property type="molecule type" value="Genomic_DNA"/>
</dbReference>
<dbReference type="RefSeq" id="WP_150941590.1">
    <property type="nucleotide sequence ID" value="NZ_VCMV01000001.1"/>
</dbReference>
<dbReference type="SUPFAM" id="SSF52833">
    <property type="entry name" value="Thioredoxin-like"/>
    <property type="match status" value="1"/>
</dbReference>